<dbReference type="GO" id="GO:0005737">
    <property type="term" value="C:cytoplasm"/>
    <property type="evidence" value="ECO:0007669"/>
    <property type="project" value="TreeGrafter"/>
</dbReference>
<gene>
    <name evidence="2" type="primary">Aspscr1</name>
</gene>
<dbReference type="GO" id="GO:0042593">
    <property type="term" value="P:glucose homeostasis"/>
    <property type="evidence" value="ECO:0007669"/>
    <property type="project" value="TreeGrafter"/>
</dbReference>
<name>A0A6F9D6G6_9ASCI</name>
<dbReference type="InterPro" id="IPR059238">
    <property type="entry name" value="UBX1_UBXN9"/>
</dbReference>
<dbReference type="CDD" id="cd17075">
    <property type="entry name" value="UBX1_UBXN9"/>
    <property type="match status" value="1"/>
</dbReference>
<protein>
    <submittedName>
        <fullName evidence="2">Tether containing UBX domain for GLUT4</fullName>
    </submittedName>
</protein>
<dbReference type="PANTHER" id="PTHR46467:SF1">
    <property type="entry name" value="TETHER CONTAINING UBX DOMAIN FOR GLUT4"/>
    <property type="match status" value="1"/>
</dbReference>
<dbReference type="InterPro" id="IPR029071">
    <property type="entry name" value="Ubiquitin-like_domsf"/>
</dbReference>
<dbReference type="SUPFAM" id="SSF54236">
    <property type="entry name" value="Ubiquitin-like"/>
    <property type="match status" value="1"/>
</dbReference>
<dbReference type="AlphaFoldDB" id="A0A6F9D6G6"/>
<evidence type="ECO:0000313" key="2">
    <source>
        <dbReference type="EMBL" id="CAB3223796.1"/>
    </source>
</evidence>
<dbReference type="Gene3D" id="3.10.20.90">
    <property type="entry name" value="Phosphatidylinositol 3-kinase Catalytic Subunit, Chain A, domain 1"/>
    <property type="match status" value="2"/>
</dbReference>
<dbReference type="InterPro" id="IPR021569">
    <property type="entry name" value="TUG-UBL1"/>
</dbReference>
<dbReference type="GO" id="GO:0005634">
    <property type="term" value="C:nucleus"/>
    <property type="evidence" value="ECO:0007669"/>
    <property type="project" value="TreeGrafter"/>
</dbReference>
<sequence>MPAIVVLCLSKRRKTIKFPINFTVFQILELVCQREQLNPDQYTLRSNNGVLDNTLQWTFTNLPNNAKLELCALSTDSKELKPVDIALQLENGERLQSNFQQTCTLFDVFQHFKSKIKRSCDFENMIPVIVYMRQEIFGEDVFLKTTLSGLGIVSGRALLRLMFKAGNYELAQPQTLPMHPISLQETVNQTDERVSNTQFKALGKSTISDAISTRTQSSSASEEFQETSGSNVCLNYGNEVKEDLNKSSTSLVNSDLQVSKMHDDAKLENPNTNRLSKLSEPCDRQPVLFHSSSIKHPCDVELAEDFFDVTVMDLRKMIADLKRQQ</sequence>
<organism evidence="2">
    <name type="scientific">Phallusia mammillata</name>
    <dbReference type="NCBI Taxonomy" id="59560"/>
    <lineage>
        <taxon>Eukaryota</taxon>
        <taxon>Metazoa</taxon>
        <taxon>Chordata</taxon>
        <taxon>Tunicata</taxon>
        <taxon>Ascidiacea</taxon>
        <taxon>Phlebobranchia</taxon>
        <taxon>Ascidiidae</taxon>
        <taxon>Phallusia</taxon>
    </lineage>
</organism>
<dbReference type="EMBL" id="LR783120">
    <property type="protein sequence ID" value="CAB3223796.1"/>
    <property type="molecule type" value="mRNA"/>
</dbReference>
<dbReference type="GO" id="GO:0012506">
    <property type="term" value="C:vesicle membrane"/>
    <property type="evidence" value="ECO:0007669"/>
    <property type="project" value="TreeGrafter"/>
</dbReference>
<proteinExistence type="evidence at transcript level"/>
<dbReference type="GO" id="GO:0006886">
    <property type="term" value="P:intracellular protein transport"/>
    <property type="evidence" value="ECO:0007669"/>
    <property type="project" value="TreeGrafter"/>
</dbReference>
<evidence type="ECO:0000259" key="1">
    <source>
        <dbReference type="Pfam" id="PF11470"/>
    </source>
</evidence>
<reference evidence="2" key="1">
    <citation type="submission" date="2020-04" db="EMBL/GenBank/DDBJ databases">
        <authorList>
            <person name="Neveu A P."/>
        </authorList>
    </citation>
    <scope>NUCLEOTIDE SEQUENCE</scope>
    <source>
        <tissue evidence="2">Whole embryo</tissue>
    </source>
</reference>
<dbReference type="CDD" id="cd16105">
    <property type="entry name" value="Ubl_ASPSCR1_like"/>
    <property type="match status" value="1"/>
</dbReference>
<accession>A0A6F9D6G6</accession>
<feature type="domain" description="TUG ubiquitin-like" evidence="1">
    <location>
        <begin position="9"/>
        <end position="70"/>
    </location>
</feature>
<dbReference type="Pfam" id="PF11470">
    <property type="entry name" value="TUG-UBL1"/>
    <property type="match status" value="1"/>
</dbReference>
<dbReference type="PANTHER" id="PTHR46467">
    <property type="entry name" value="TETHER CONTAINING UBX DOMAIN FOR GLUT4"/>
    <property type="match status" value="1"/>
</dbReference>